<dbReference type="EMBL" id="AXUN02000060">
    <property type="protein sequence ID" value="ETA81812.1"/>
    <property type="molecule type" value="Genomic_DNA"/>
</dbReference>
<sequence length="57" mass="6623">MDRDVLRMKKVSESVGNDIEIAIDGNQVWNFDDALLFADRIREYNKPGSRNQSTHRT</sequence>
<dbReference type="Proteomes" id="UP000017747">
    <property type="component" value="Unassembled WGS sequence"/>
</dbReference>
<accession>V7IAC7</accession>
<reference evidence="3 4" key="1">
    <citation type="journal article" date="2014" name="Genome Announc.">
        <title>Genome Sequence of Youngiibacter fragilis, the Type Strain of the Genus Youngiibacter.</title>
        <authorList>
            <person name="Wawrik C.B."/>
            <person name="Callaghan A.V."/>
            <person name="Stamps B.W."/>
            <person name="Wawrik B."/>
        </authorList>
    </citation>
    <scope>NUCLEOTIDE SEQUENCE [LARGE SCALE GENOMIC DNA]</scope>
    <source>
        <strain evidence="3 4">232.1</strain>
    </source>
</reference>
<proteinExistence type="predicted"/>
<evidence type="ECO:0000313" key="3">
    <source>
        <dbReference type="EMBL" id="ETA81812.1"/>
    </source>
</evidence>
<dbReference type="SUPFAM" id="SSF51604">
    <property type="entry name" value="Enolase C-terminal domain-like"/>
    <property type="match status" value="1"/>
</dbReference>
<dbReference type="Gene3D" id="3.20.20.120">
    <property type="entry name" value="Enolase-like C-terminal domain"/>
    <property type="match status" value="1"/>
</dbReference>
<name>V7IAC7_9CLOT</name>
<protein>
    <recommendedName>
        <fullName evidence="2">Enolase C-terminal domain-containing protein</fullName>
    </recommendedName>
</protein>
<evidence type="ECO:0000313" key="4">
    <source>
        <dbReference type="Proteomes" id="UP000017747"/>
    </source>
</evidence>
<keyword evidence="1" id="KW-0479">Metal-binding</keyword>
<organism evidence="3 4">
    <name type="scientific">Youngiibacter fragilis 232.1</name>
    <dbReference type="NCBI Taxonomy" id="994573"/>
    <lineage>
        <taxon>Bacteria</taxon>
        <taxon>Bacillati</taxon>
        <taxon>Bacillota</taxon>
        <taxon>Clostridia</taxon>
        <taxon>Eubacteriales</taxon>
        <taxon>Clostridiaceae</taxon>
        <taxon>Youngiibacter</taxon>
    </lineage>
</organism>
<gene>
    <name evidence="3" type="ORF">T472_0204390</name>
</gene>
<feature type="domain" description="Enolase C-terminal" evidence="2">
    <location>
        <begin position="2"/>
        <end position="45"/>
    </location>
</feature>
<dbReference type="eggNOG" id="COG4948">
    <property type="taxonomic scope" value="Bacteria"/>
</dbReference>
<evidence type="ECO:0000259" key="2">
    <source>
        <dbReference type="Pfam" id="PF13378"/>
    </source>
</evidence>
<evidence type="ECO:0000256" key="1">
    <source>
        <dbReference type="ARBA" id="ARBA00022723"/>
    </source>
</evidence>
<dbReference type="InterPro" id="IPR029065">
    <property type="entry name" value="Enolase_C-like"/>
</dbReference>
<dbReference type="AlphaFoldDB" id="V7IAC7"/>
<comment type="caution">
    <text evidence="3">The sequence shown here is derived from an EMBL/GenBank/DDBJ whole genome shotgun (WGS) entry which is preliminary data.</text>
</comment>
<dbReference type="GO" id="GO:0046872">
    <property type="term" value="F:metal ion binding"/>
    <property type="evidence" value="ECO:0007669"/>
    <property type="project" value="UniProtKB-KW"/>
</dbReference>
<dbReference type="STRING" id="994573.T472_0204390"/>
<keyword evidence="4" id="KW-1185">Reference proteome</keyword>
<dbReference type="Pfam" id="PF13378">
    <property type="entry name" value="MR_MLE_C"/>
    <property type="match status" value="1"/>
</dbReference>
<dbReference type="InterPro" id="IPR036849">
    <property type="entry name" value="Enolase-like_C_sf"/>
</dbReference>